<dbReference type="SUPFAM" id="SSF55073">
    <property type="entry name" value="Nucleotide cyclase"/>
    <property type="match status" value="1"/>
</dbReference>
<dbReference type="GO" id="GO:0052621">
    <property type="term" value="F:diguanylate cyclase activity"/>
    <property type="evidence" value="ECO:0007669"/>
    <property type="project" value="TreeGrafter"/>
</dbReference>
<reference evidence="4 5" key="1">
    <citation type="submission" date="2016-10" db="EMBL/GenBank/DDBJ databases">
        <authorList>
            <person name="de Groot N.N."/>
        </authorList>
    </citation>
    <scope>NUCLEOTIDE SEQUENCE [LARGE SCALE GENOMIC DNA]</scope>
    <source>
        <strain evidence="4 5">CGMCC 4.6945</strain>
    </source>
</reference>
<dbReference type="PANTHER" id="PTHR45138">
    <property type="entry name" value="REGULATORY COMPONENTS OF SENSORY TRANSDUCTION SYSTEM"/>
    <property type="match status" value="1"/>
</dbReference>
<dbReference type="STRING" id="988821.SAMN05421867_107150"/>
<dbReference type="GO" id="GO:1902201">
    <property type="term" value="P:negative regulation of bacterial-type flagellum-dependent cell motility"/>
    <property type="evidence" value="ECO:0007669"/>
    <property type="project" value="TreeGrafter"/>
</dbReference>
<feature type="coiled-coil region" evidence="1">
    <location>
        <begin position="365"/>
        <end position="403"/>
    </location>
</feature>
<feature type="transmembrane region" description="Helical" evidence="2">
    <location>
        <begin position="191"/>
        <end position="210"/>
    </location>
</feature>
<dbReference type="GO" id="GO:0005886">
    <property type="term" value="C:plasma membrane"/>
    <property type="evidence" value="ECO:0007669"/>
    <property type="project" value="TreeGrafter"/>
</dbReference>
<keyword evidence="1" id="KW-0175">Coiled coil</keyword>
<dbReference type="Gene3D" id="3.30.70.270">
    <property type="match status" value="1"/>
</dbReference>
<dbReference type="Pfam" id="PF16927">
    <property type="entry name" value="HisKA_7TM"/>
    <property type="match status" value="1"/>
</dbReference>
<dbReference type="InterPro" id="IPR029787">
    <property type="entry name" value="Nucleotide_cyclase"/>
</dbReference>
<protein>
    <submittedName>
        <fullName evidence="4">Diguanylate cyclase (GGDEF) domain-containing protein</fullName>
    </submittedName>
</protein>
<dbReference type="NCBIfam" id="TIGR00254">
    <property type="entry name" value="GGDEF"/>
    <property type="match status" value="1"/>
</dbReference>
<feature type="transmembrane region" description="Helical" evidence="2">
    <location>
        <begin position="105"/>
        <end position="125"/>
    </location>
</feature>
<dbReference type="PROSITE" id="PS50887">
    <property type="entry name" value="GGDEF"/>
    <property type="match status" value="1"/>
</dbReference>
<dbReference type="InterPro" id="IPR000160">
    <property type="entry name" value="GGDEF_dom"/>
</dbReference>
<dbReference type="Proteomes" id="UP000199012">
    <property type="component" value="Unassembled WGS sequence"/>
</dbReference>
<dbReference type="GO" id="GO:0043709">
    <property type="term" value="P:cell adhesion involved in single-species biofilm formation"/>
    <property type="evidence" value="ECO:0007669"/>
    <property type="project" value="TreeGrafter"/>
</dbReference>
<dbReference type="AlphaFoldDB" id="A0A1I0YIM6"/>
<dbReference type="Pfam" id="PF00990">
    <property type="entry name" value="GGDEF"/>
    <property type="match status" value="1"/>
</dbReference>
<name>A0A1I0YIM6_9CELL</name>
<feature type="transmembrane region" description="Helical" evidence="2">
    <location>
        <begin position="160"/>
        <end position="179"/>
    </location>
</feature>
<keyword evidence="2" id="KW-0812">Transmembrane</keyword>
<dbReference type="InterPro" id="IPR050469">
    <property type="entry name" value="Diguanylate_Cyclase"/>
</dbReference>
<feature type="transmembrane region" description="Helical" evidence="2">
    <location>
        <begin position="41"/>
        <end position="66"/>
    </location>
</feature>
<dbReference type="PANTHER" id="PTHR45138:SF24">
    <property type="entry name" value="DIGUANYLATE CYCLASE DGCC-RELATED"/>
    <property type="match status" value="1"/>
</dbReference>
<dbReference type="FunFam" id="3.30.70.270:FF:000001">
    <property type="entry name" value="Diguanylate cyclase domain protein"/>
    <property type="match status" value="1"/>
</dbReference>
<organism evidence="4 5">
    <name type="scientific">Cellulomonas marina</name>
    <dbReference type="NCBI Taxonomy" id="988821"/>
    <lineage>
        <taxon>Bacteria</taxon>
        <taxon>Bacillati</taxon>
        <taxon>Actinomycetota</taxon>
        <taxon>Actinomycetes</taxon>
        <taxon>Micrococcales</taxon>
        <taxon>Cellulomonadaceae</taxon>
        <taxon>Cellulomonas</taxon>
    </lineage>
</organism>
<keyword evidence="5" id="KW-1185">Reference proteome</keyword>
<evidence type="ECO:0000313" key="4">
    <source>
        <dbReference type="EMBL" id="SFB12350.1"/>
    </source>
</evidence>
<evidence type="ECO:0000256" key="1">
    <source>
        <dbReference type="SAM" id="Coils"/>
    </source>
</evidence>
<keyword evidence="2" id="KW-0472">Membrane</keyword>
<dbReference type="InterPro" id="IPR043128">
    <property type="entry name" value="Rev_trsase/Diguanyl_cyclase"/>
</dbReference>
<keyword evidence="2" id="KW-1133">Transmembrane helix</keyword>
<sequence length="562" mass="60197">MTMPFLRLVLVLGLVVAAGGSAAVAALCWRRRRRTPAARTLAGIMVVAAVWCLVAVVAALPVPLWLQYAARWSTYLCVHAVTFGLWALCRDVTSVGGEHRLDRRTLGRFAVVPVVVLVAITLNPWRELFFAETVEPAGSPAAYPWAPDVPRLVSYPVLGYWLHSAYCYALSAAGLWRLVRAWPAAHRYFRRQLTSLLVAAVPPIVLTLAGPIEAGDRGMVDVAPLGFVVTGLTCAHALFRQGLLSVVPVVREHVVERIADAVAVLDPHDRVVDLNAAGRALVRRLRPDLPEPYVGHDVAEVLPLGPSHPLAAGRADVGGRRTLQLAPGLHAEARTSTVHDRRGRPLGRVVVLRDVSEEVAQQVALDDTARRLEQQQRRLTRTHERLAAELEVNERLRERLDREAATDALTGVANRRALAPALTAALAAGTPAAVLVVDLDRFKVLNDTHGHAAGDLALRAVAQALQAGVRPGDTLVRSGGEEFVVVLPGLAPEAALDRAEDLRRRCAGLSLARPAGTHLQVTVSVGVGVAAPGLDAQALVAAADRALYAAKRAGRDRVVLAA</sequence>
<dbReference type="Gene3D" id="3.30.450.20">
    <property type="entry name" value="PAS domain"/>
    <property type="match status" value="1"/>
</dbReference>
<evidence type="ECO:0000313" key="5">
    <source>
        <dbReference type="Proteomes" id="UP000199012"/>
    </source>
</evidence>
<dbReference type="Pfam" id="PF08448">
    <property type="entry name" value="PAS_4"/>
    <property type="match status" value="1"/>
</dbReference>
<dbReference type="InterPro" id="IPR013656">
    <property type="entry name" value="PAS_4"/>
</dbReference>
<gene>
    <name evidence="4" type="ORF">SAMN05421867_107150</name>
</gene>
<evidence type="ECO:0000256" key="2">
    <source>
        <dbReference type="SAM" id="Phobius"/>
    </source>
</evidence>
<feature type="domain" description="GGDEF" evidence="3">
    <location>
        <begin position="430"/>
        <end position="562"/>
    </location>
</feature>
<dbReference type="CDD" id="cd01949">
    <property type="entry name" value="GGDEF"/>
    <property type="match status" value="1"/>
</dbReference>
<evidence type="ECO:0000259" key="3">
    <source>
        <dbReference type="PROSITE" id="PS50887"/>
    </source>
</evidence>
<proteinExistence type="predicted"/>
<dbReference type="EMBL" id="FOKA01000007">
    <property type="protein sequence ID" value="SFB12350.1"/>
    <property type="molecule type" value="Genomic_DNA"/>
</dbReference>
<dbReference type="SMART" id="SM00267">
    <property type="entry name" value="GGDEF"/>
    <property type="match status" value="1"/>
</dbReference>
<accession>A0A1I0YIM6</accession>
<feature type="transmembrane region" description="Helical" evidence="2">
    <location>
        <begin position="72"/>
        <end position="93"/>
    </location>
</feature>
<dbReference type="InterPro" id="IPR031621">
    <property type="entry name" value="HisKA_7TM"/>
</dbReference>
<feature type="transmembrane region" description="Helical" evidence="2">
    <location>
        <begin position="6"/>
        <end position="29"/>
    </location>
</feature>